<protein>
    <recommendedName>
        <fullName evidence="3">Phage protein</fullName>
    </recommendedName>
</protein>
<evidence type="ECO:0000313" key="2">
    <source>
        <dbReference type="Proteomes" id="UP000464827"/>
    </source>
</evidence>
<sequence>MSNINEILAAILPTERVIYTGKDKPRTYCTFQRVLENAALSADDDEKAGQITYRVTLFSKTDYESTLETIKAALKAAGFYINAVEGEDYETDTGYYKIPITVQTIKS</sequence>
<accession>A0A6B9SRU6</accession>
<evidence type="ECO:0000313" key="1">
    <source>
        <dbReference type="EMBL" id="QHJ73823.1"/>
    </source>
</evidence>
<organism evidence="1 2">
    <name type="scientific">Butyrivibrio phage Idris</name>
    <dbReference type="NCBI Taxonomy" id="2696360"/>
    <lineage>
        <taxon>Viruses</taxon>
        <taxon>Duplodnaviria</taxon>
        <taxon>Heunggongvirae</taxon>
        <taxon>Uroviricota</taxon>
        <taxon>Caudoviricetes</taxon>
        <taxon>Arawnvirus</taxon>
        <taxon>Arawnvirus arawn</taxon>
    </lineage>
</organism>
<dbReference type="Proteomes" id="UP000464827">
    <property type="component" value="Segment"/>
</dbReference>
<reference evidence="1 2" key="1">
    <citation type="submission" date="2019-12" db="EMBL/GenBank/DDBJ databases">
        <title>The Isolation and Genome Sequencing of Six Novel Lytic Bacteriophages from the Rumen Active Against Butyrivibrio fibrisolvens.</title>
        <authorList>
            <person name="Friedersdorff J.C.A."/>
            <person name="Kingston-Smith A.H."/>
            <person name="Pachebat J.A."/>
            <person name="Rooke D."/>
            <person name="Creevey C.J."/>
        </authorList>
    </citation>
    <scope>NUCLEOTIDE SEQUENCE [LARGE SCALE GENOMIC DNA]</scope>
</reference>
<name>A0A6B9SRU6_9CAUD</name>
<evidence type="ECO:0008006" key="3">
    <source>
        <dbReference type="Google" id="ProtNLM"/>
    </source>
</evidence>
<proteinExistence type="predicted"/>
<dbReference type="EMBL" id="MN882554">
    <property type="protein sequence ID" value="QHJ73823.1"/>
    <property type="molecule type" value="Genomic_DNA"/>
</dbReference>